<dbReference type="Proteomes" id="UP000765802">
    <property type="component" value="Unassembled WGS sequence"/>
</dbReference>
<name>A0ABR7M3R8_9BACT</name>
<evidence type="ECO:0000259" key="1">
    <source>
        <dbReference type="Pfam" id="PF01569"/>
    </source>
</evidence>
<comment type="caution">
    <text evidence="2">The sequence shown here is derived from an EMBL/GenBank/DDBJ whole genome shotgun (WGS) entry which is preliminary data.</text>
</comment>
<organism evidence="2 3">
    <name type="scientific">Flavihumibacter stibioxidans</name>
    <dbReference type="NCBI Taxonomy" id="1834163"/>
    <lineage>
        <taxon>Bacteria</taxon>
        <taxon>Pseudomonadati</taxon>
        <taxon>Bacteroidota</taxon>
        <taxon>Chitinophagia</taxon>
        <taxon>Chitinophagales</taxon>
        <taxon>Chitinophagaceae</taxon>
        <taxon>Flavihumibacter</taxon>
    </lineage>
</organism>
<dbReference type="Gene3D" id="1.20.144.10">
    <property type="entry name" value="Phosphatidic acid phosphatase type 2/haloperoxidase"/>
    <property type="match status" value="1"/>
</dbReference>
<accession>A0ABR7M3R8</accession>
<keyword evidence="3" id="KW-1185">Reference proteome</keyword>
<proteinExistence type="predicted"/>
<dbReference type="InterPro" id="IPR000326">
    <property type="entry name" value="PAP2/HPO"/>
</dbReference>
<dbReference type="SUPFAM" id="SSF48317">
    <property type="entry name" value="Acid phosphatase/Vanadium-dependent haloperoxidase"/>
    <property type="match status" value="1"/>
</dbReference>
<dbReference type="Pfam" id="PF01569">
    <property type="entry name" value="PAP2"/>
    <property type="match status" value="1"/>
</dbReference>
<gene>
    <name evidence="2" type="ORF">BC349_01615</name>
</gene>
<evidence type="ECO:0000313" key="3">
    <source>
        <dbReference type="Proteomes" id="UP000765802"/>
    </source>
</evidence>
<protein>
    <recommendedName>
        <fullName evidence="1">Phosphatidic acid phosphatase type 2/haloperoxidase domain-containing protein</fullName>
    </recommendedName>
</protein>
<dbReference type="InterPro" id="IPR036938">
    <property type="entry name" value="PAP2/HPO_sf"/>
</dbReference>
<sequence>MFRNLAKVPADLWYITKSPIQKRNWIGLTAVAASTAIFIAKDQEIINWVKNRSNDIGLNPQTDYNILLKFGTTKIIKIPKNLNTALYQIGEGGTSMMLAGGLWIYGKIRKDWRAINTATDLAETFITMGVTTQIIKRITGRESPFMATQSGGRWQPFPSFGDYQKNTSAYDAFPSGHLSTMMATVTVLSYNYPEKKWIKPAGYTLIGLSAFAMMNTEVHWAGDYPLAIAIGYLSGKVTTWWHRTKAKQIRKAIPL</sequence>
<feature type="domain" description="Phosphatidic acid phosphatase type 2/haloperoxidase" evidence="1">
    <location>
        <begin position="119"/>
        <end position="245"/>
    </location>
</feature>
<reference evidence="2 3" key="1">
    <citation type="submission" date="2016-07" db="EMBL/GenBank/DDBJ databases">
        <title>Genome analysis of Flavihumibacter stibioxidans YS-17.</title>
        <authorList>
            <person name="Shi K."/>
            <person name="Han Y."/>
            <person name="Wang G."/>
        </authorList>
    </citation>
    <scope>NUCLEOTIDE SEQUENCE [LARGE SCALE GENOMIC DNA]</scope>
    <source>
        <strain evidence="2 3">YS-17</strain>
    </source>
</reference>
<dbReference type="EMBL" id="MBUA01000001">
    <property type="protein sequence ID" value="MBC6489650.1"/>
    <property type="molecule type" value="Genomic_DNA"/>
</dbReference>
<evidence type="ECO:0000313" key="2">
    <source>
        <dbReference type="EMBL" id="MBC6489650.1"/>
    </source>
</evidence>